<comment type="caution">
    <text evidence="8">The sequence shown here is derived from an EMBL/GenBank/DDBJ whole genome shotgun (WGS) entry which is preliminary data.</text>
</comment>
<comment type="similarity">
    <text evidence="6">Belongs to the zinc-containing alcohol dehydrogenase family.</text>
</comment>
<accession>A0A085VN15</accession>
<dbReference type="SUPFAM" id="SSF50129">
    <property type="entry name" value="GroES-like"/>
    <property type="match status" value="2"/>
</dbReference>
<dbReference type="Pfam" id="PF08240">
    <property type="entry name" value="ADH_N"/>
    <property type="match status" value="1"/>
</dbReference>
<dbReference type="SMART" id="SM00829">
    <property type="entry name" value="PKS_ER"/>
    <property type="match status" value="1"/>
</dbReference>
<keyword evidence="5" id="KW-0520">NAD</keyword>
<dbReference type="Pfam" id="PF00107">
    <property type="entry name" value="ADH_zinc_N"/>
    <property type="match status" value="1"/>
</dbReference>
<dbReference type="Proteomes" id="UP000028631">
    <property type="component" value="Unassembled WGS sequence"/>
</dbReference>
<dbReference type="OrthoDB" id="9770544at2"/>
<keyword evidence="9" id="KW-1185">Reference proteome</keyword>
<dbReference type="GO" id="GO:0008270">
    <property type="term" value="F:zinc ion binding"/>
    <property type="evidence" value="ECO:0007669"/>
    <property type="project" value="InterPro"/>
</dbReference>
<dbReference type="GO" id="GO:0046294">
    <property type="term" value="P:formaldehyde catabolic process"/>
    <property type="evidence" value="ECO:0007669"/>
    <property type="project" value="TreeGrafter"/>
</dbReference>
<evidence type="ECO:0000259" key="7">
    <source>
        <dbReference type="SMART" id="SM00829"/>
    </source>
</evidence>
<dbReference type="RefSeq" id="WP_032627111.1">
    <property type="nucleotide sequence ID" value="NZ_JPQU01000023.1"/>
</dbReference>
<dbReference type="SUPFAM" id="SSF51735">
    <property type="entry name" value="NAD(P)-binding Rossmann-fold domains"/>
    <property type="match status" value="1"/>
</dbReference>
<evidence type="ECO:0000256" key="6">
    <source>
        <dbReference type="RuleBase" id="RU361277"/>
    </source>
</evidence>
<dbReference type="FunFam" id="3.40.50.720:FF:000003">
    <property type="entry name" value="S-(hydroxymethyl)glutathione dehydrogenase"/>
    <property type="match status" value="1"/>
</dbReference>
<comment type="cofactor">
    <cofactor evidence="1 6">
        <name>Zn(2+)</name>
        <dbReference type="ChEBI" id="CHEBI:29105"/>
    </cofactor>
</comment>
<dbReference type="CDD" id="cd08281">
    <property type="entry name" value="liver_ADH_like1"/>
    <property type="match status" value="1"/>
</dbReference>
<dbReference type="PANTHER" id="PTHR43880">
    <property type="entry name" value="ALCOHOL DEHYDROGENASE"/>
    <property type="match status" value="1"/>
</dbReference>
<dbReference type="InterPro" id="IPR011032">
    <property type="entry name" value="GroES-like_sf"/>
</dbReference>
<evidence type="ECO:0000313" key="9">
    <source>
        <dbReference type="Proteomes" id="UP000028631"/>
    </source>
</evidence>
<gene>
    <name evidence="8" type="ORF">IV01_06480</name>
</gene>
<dbReference type="PROSITE" id="PS00059">
    <property type="entry name" value="ADH_ZINC"/>
    <property type="match status" value="1"/>
</dbReference>
<dbReference type="EMBL" id="JPQU01000023">
    <property type="protein sequence ID" value="KFE56828.1"/>
    <property type="molecule type" value="Genomic_DNA"/>
</dbReference>
<sequence>MHMRAAVLEQMGAPAPYALSKPLSIQDVELQPPGPGEVLIRYAAAGICHSDLSVIQGVRPRPLPMVMGHEASGVVEAVGPYVYDLAPGDHVVTVFVATCGHCVSCSEGRPALCEPGSVAGAAGTLLHGARRPTAKGQTLNHHNGVSCFAEYATVSAHSLVRIDPTIALENAALFGCAVLTGVGAAINTARIQLGSTVAIVGLGGVGMAALLGAYAAGAAQVIAIDTNPDKLEKAKALGATATFNALDEGVVDLVRDWTHGGVDVSLEFAGAAPALDLAWRVAKRGGEIVTAGLAPPSATFAVPMVTLVAEERLLRGSYMGSSVPSRDIPRYLELFKQGRLPIDQLVTHRMGLDEINVGMDRLHEGKAIRQVITF</sequence>
<protein>
    <submittedName>
        <fullName evidence="8">Alcohol dehydrogenase</fullName>
    </submittedName>
</protein>
<feature type="domain" description="Enoyl reductase (ER)" evidence="7">
    <location>
        <begin position="18"/>
        <end position="372"/>
    </location>
</feature>
<dbReference type="InterPro" id="IPR036291">
    <property type="entry name" value="NAD(P)-bd_dom_sf"/>
</dbReference>
<dbReference type="Gene3D" id="3.90.180.10">
    <property type="entry name" value="Medium-chain alcohol dehydrogenases, catalytic domain"/>
    <property type="match status" value="1"/>
</dbReference>
<dbReference type="PATRIC" id="fig|317.175.peg.1351"/>
<dbReference type="GO" id="GO:0005829">
    <property type="term" value="C:cytosol"/>
    <property type="evidence" value="ECO:0007669"/>
    <property type="project" value="TreeGrafter"/>
</dbReference>
<reference evidence="8 9" key="1">
    <citation type="submission" date="2014-07" db="EMBL/GenBank/DDBJ databases">
        <title>Draft Genome Sequences of Environmental Pseudomonas syringae strains.</title>
        <authorList>
            <person name="Baltrus D.A."/>
            <person name="Berge O."/>
            <person name="Morris C."/>
        </authorList>
    </citation>
    <scope>NUCLEOTIDE SEQUENCE [LARGE SCALE GENOMIC DNA]</scope>
    <source>
        <strain evidence="8 9">GAW0119</strain>
    </source>
</reference>
<dbReference type="InterPro" id="IPR013154">
    <property type="entry name" value="ADH-like_N"/>
</dbReference>
<evidence type="ECO:0000313" key="8">
    <source>
        <dbReference type="EMBL" id="KFE56828.1"/>
    </source>
</evidence>
<dbReference type="InterPro" id="IPR002328">
    <property type="entry name" value="ADH_Zn_CS"/>
</dbReference>
<keyword evidence="3 6" id="KW-0862">Zinc</keyword>
<dbReference type="AlphaFoldDB" id="A0A085VN15"/>
<dbReference type="InterPro" id="IPR013149">
    <property type="entry name" value="ADH-like_C"/>
</dbReference>
<evidence type="ECO:0000256" key="2">
    <source>
        <dbReference type="ARBA" id="ARBA00022723"/>
    </source>
</evidence>
<dbReference type="PANTHER" id="PTHR43880:SF12">
    <property type="entry name" value="ALCOHOL DEHYDROGENASE CLASS-3"/>
    <property type="match status" value="1"/>
</dbReference>
<name>A0A085VN15_PSESX</name>
<dbReference type="InterPro" id="IPR020843">
    <property type="entry name" value="ER"/>
</dbReference>
<evidence type="ECO:0000256" key="5">
    <source>
        <dbReference type="ARBA" id="ARBA00023027"/>
    </source>
</evidence>
<keyword evidence="4" id="KW-0560">Oxidoreductase</keyword>
<keyword evidence="2 6" id="KW-0479">Metal-binding</keyword>
<proteinExistence type="inferred from homology"/>
<organism evidence="8 9">
    <name type="scientific">Pseudomonas syringae</name>
    <dbReference type="NCBI Taxonomy" id="317"/>
    <lineage>
        <taxon>Bacteria</taxon>
        <taxon>Pseudomonadati</taxon>
        <taxon>Pseudomonadota</taxon>
        <taxon>Gammaproteobacteria</taxon>
        <taxon>Pseudomonadales</taxon>
        <taxon>Pseudomonadaceae</taxon>
        <taxon>Pseudomonas</taxon>
    </lineage>
</organism>
<dbReference type="Gene3D" id="3.40.50.720">
    <property type="entry name" value="NAD(P)-binding Rossmann-like Domain"/>
    <property type="match status" value="1"/>
</dbReference>
<evidence type="ECO:0000256" key="4">
    <source>
        <dbReference type="ARBA" id="ARBA00023002"/>
    </source>
</evidence>
<evidence type="ECO:0000256" key="1">
    <source>
        <dbReference type="ARBA" id="ARBA00001947"/>
    </source>
</evidence>
<dbReference type="GO" id="GO:0051903">
    <property type="term" value="F:S-(hydroxymethyl)glutathione dehydrogenase [NAD(P)+] activity"/>
    <property type="evidence" value="ECO:0007669"/>
    <property type="project" value="TreeGrafter"/>
</dbReference>
<evidence type="ECO:0000256" key="3">
    <source>
        <dbReference type="ARBA" id="ARBA00022833"/>
    </source>
</evidence>